<protein>
    <recommendedName>
        <fullName evidence="6">Peptidoglycan-binding protein CsiV</fullName>
    </recommendedName>
</protein>
<gene>
    <name evidence="2" type="ORF">AL538_14565</name>
    <name evidence="3" type="ORF">DS957_015720</name>
</gene>
<evidence type="ECO:0000313" key="3">
    <source>
        <dbReference type="EMBL" id="RIW11475.1"/>
    </source>
</evidence>
<dbReference type="Proteomes" id="UP000067422">
    <property type="component" value="Chromosome 1"/>
</dbReference>
<keyword evidence="4" id="KW-1185">Reference proteome</keyword>
<evidence type="ECO:0000313" key="2">
    <source>
        <dbReference type="EMBL" id="AMF98845.2"/>
    </source>
</evidence>
<dbReference type="InterPro" id="IPR021241">
    <property type="entry name" value="CsiV"/>
</dbReference>
<dbReference type="AlphaFoldDB" id="A0A2S0S3I9"/>
<proteinExistence type="predicted"/>
<feature type="chain" id="PRO_5044578795" description="Peptidoglycan-binding protein CsiV" evidence="1">
    <location>
        <begin position="33"/>
        <end position="270"/>
    </location>
</feature>
<dbReference type="Proteomes" id="UP000253437">
    <property type="component" value="Unassembled WGS sequence"/>
</dbReference>
<sequence length="270" mass="30491">MILNRIYYQRANSRMRILIPLLLLCVSMPSWAARQFDIEVIIFKRAVDAESTSESWPNKLPTIEMSNVGSLQSDSYRQSKGVTLLPRSSYRLNAQEAALNNHAGFKVLKHVAWRQGDRGKASAPVFRIVGGRDFSGSYNPDGSSITGNAHSLATDGYSEESVKGPLYELDGKLQIYVQHYLFAETTMDLREPSVREVHIESQPSEQLSEEFGEVDGNVQVGNLAEVSPTVTEETFLKSFRMDQKRRMRSGETHYLDNPLMGMIIQVRRVQ</sequence>
<dbReference type="EMBL" id="CP014038">
    <property type="protein sequence ID" value="AMF98845.2"/>
    <property type="molecule type" value="Genomic_DNA"/>
</dbReference>
<reference evidence="3 5" key="3">
    <citation type="submission" date="2018-08" db="EMBL/GenBank/DDBJ databases">
        <title>Vibrio harveyi strains pathogenic to white snook Centropomus viridis Lockington (1877) and potential probiotic bacteria.</title>
        <authorList>
            <person name="Soto-Rodriguez S."/>
            <person name="Gomez-Gil B."/>
            <person name="Lozano-Olvera R."/>
        </authorList>
    </citation>
    <scope>NUCLEOTIDE SEQUENCE [LARGE SCALE GENOMIC DNA]</scope>
    <source>
        <strain evidence="3 5">CAIM 1508</strain>
    </source>
</reference>
<name>A0A2S0S3I9_VIBHA</name>
<dbReference type="Pfam" id="PF10972">
    <property type="entry name" value="CsiV"/>
    <property type="match status" value="1"/>
</dbReference>
<evidence type="ECO:0000313" key="4">
    <source>
        <dbReference type="Proteomes" id="UP000067422"/>
    </source>
</evidence>
<dbReference type="OrthoDB" id="5566524at2"/>
<feature type="signal peptide" evidence="1">
    <location>
        <begin position="1"/>
        <end position="32"/>
    </location>
</feature>
<evidence type="ECO:0000313" key="5">
    <source>
        <dbReference type="Proteomes" id="UP000253437"/>
    </source>
</evidence>
<keyword evidence="1" id="KW-0732">Signal</keyword>
<dbReference type="EMBL" id="QOUW02000060">
    <property type="protein sequence ID" value="RIW11475.1"/>
    <property type="molecule type" value="Genomic_DNA"/>
</dbReference>
<evidence type="ECO:0000256" key="1">
    <source>
        <dbReference type="SAM" id="SignalP"/>
    </source>
</evidence>
<reference evidence="2" key="2">
    <citation type="submission" date="2018-01" db="EMBL/GenBank/DDBJ databases">
        <title>FDA dAtabase for Regulatory Grade micrObial Sequences (FDA-ARGOS): Supporting development and validation of Infectious Disease Dx tests.</title>
        <authorList>
            <person name="Hoffmann M."/>
            <person name="Allard M."/>
            <person name="Evans P."/>
            <person name="Brown E."/>
            <person name="Tallon L."/>
            <person name="Sadzewicz L."/>
            <person name="Sengamalay N."/>
            <person name="Ott S."/>
            <person name="Godinez A."/>
            <person name="Nagaraj S."/>
            <person name="Vyas G."/>
            <person name="Aluvathingal J."/>
            <person name="Nadendla S."/>
            <person name="Geyer C."/>
            <person name="Sichtig H."/>
        </authorList>
    </citation>
    <scope>NUCLEOTIDE SEQUENCE</scope>
    <source>
        <strain evidence="2">FDAARGOS_107</strain>
    </source>
</reference>
<reference evidence="4" key="1">
    <citation type="submission" date="2015-12" db="EMBL/GenBank/DDBJ databases">
        <title>FDA dAtabase for Regulatory Grade micrObial Sequences (FDA-ARGOS): Supporting development and validation of Infectious Disease Dx tests.</title>
        <authorList>
            <person name="Hoffmann M."/>
            <person name="Allard M."/>
            <person name="Evans P."/>
            <person name="Brown E."/>
            <person name="Tallon L.J."/>
            <person name="Sadzewicz L."/>
            <person name="Sengamalay N."/>
            <person name="Ott S."/>
            <person name="Godinez A."/>
            <person name="Nagaraj S."/>
            <person name="Vyas G."/>
            <person name="Aluvathingal J."/>
            <person name="Nadendla S."/>
            <person name="Geyer C."/>
            <person name="Sichtig H."/>
        </authorList>
    </citation>
    <scope>NUCLEOTIDE SEQUENCE [LARGE SCALE GENOMIC DNA]</scope>
    <source>
        <strain evidence="4">ATCC 43516</strain>
    </source>
</reference>
<evidence type="ECO:0008006" key="6">
    <source>
        <dbReference type="Google" id="ProtNLM"/>
    </source>
</evidence>
<accession>A0A2S0S3I9</accession>
<organism evidence="3 5">
    <name type="scientific">Vibrio harveyi</name>
    <name type="common">Beneckea harveyi</name>
    <dbReference type="NCBI Taxonomy" id="669"/>
    <lineage>
        <taxon>Bacteria</taxon>
        <taxon>Pseudomonadati</taxon>
        <taxon>Pseudomonadota</taxon>
        <taxon>Gammaproteobacteria</taxon>
        <taxon>Vibrionales</taxon>
        <taxon>Vibrionaceae</taxon>
        <taxon>Vibrio</taxon>
    </lineage>
</organism>